<dbReference type="Pfam" id="PF04909">
    <property type="entry name" value="Amidohydro_2"/>
    <property type="match status" value="1"/>
</dbReference>
<sequence>MDDVCSPARIRNVVGKYSNLRLSIAHLGGFQYEELYGLNAYFNLSAVLPDLVDRMGIENTNIVLRSLGGEKLVFATDYPDSRSIRAIEIYDTYCDILGQMDFTQEEAENICKYNALRMSGLQ</sequence>
<dbReference type="RefSeq" id="WP_101883833.1">
    <property type="nucleotide sequence ID" value="NZ_NIHT01000006.1"/>
</dbReference>
<dbReference type="AlphaFoldDB" id="A0A2N5PMP0"/>
<feature type="domain" description="Amidohydrolase-related" evidence="1">
    <location>
        <begin position="10"/>
        <end position="118"/>
    </location>
</feature>
<protein>
    <recommendedName>
        <fullName evidence="1">Amidohydrolase-related domain-containing protein</fullName>
    </recommendedName>
</protein>
<dbReference type="GO" id="GO:0016787">
    <property type="term" value="F:hydrolase activity"/>
    <property type="evidence" value="ECO:0007669"/>
    <property type="project" value="InterPro"/>
</dbReference>
<comment type="caution">
    <text evidence="2">The sequence shown here is derived from an EMBL/GenBank/DDBJ whole genome shotgun (WGS) entry which is preliminary data.</text>
</comment>
<name>A0A2N5PMP0_MEDGN</name>
<gene>
    <name evidence="2" type="ORF">CDL23_05305</name>
</gene>
<dbReference type="InterPro" id="IPR032466">
    <property type="entry name" value="Metal_Hydrolase"/>
</dbReference>
<dbReference type="Gene3D" id="3.20.20.140">
    <property type="entry name" value="Metal-dependent hydrolases"/>
    <property type="match status" value="1"/>
</dbReference>
<proteinExistence type="predicted"/>
<dbReference type="InterPro" id="IPR006680">
    <property type="entry name" value="Amidohydro-rel"/>
</dbReference>
<organism evidence="2 3">
    <name type="scientific">Mediterraneibacter gnavus</name>
    <name type="common">Ruminococcus gnavus</name>
    <dbReference type="NCBI Taxonomy" id="33038"/>
    <lineage>
        <taxon>Bacteria</taxon>
        <taxon>Bacillati</taxon>
        <taxon>Bacillota</taxon>
        <taxon>Clostridia</taxon>
        <taxon>Lachnospirales</taxon>
        <taxon>Lachnospiraceae</taxon>
        <taxon>Mediterraneibacter</taxon>
    </lineage>
</organism>
<evidence type="ECO:0000259" key="1">
    <source>
        <dbReference type="Pfam" id="PF04909"/>
    </source>
</evidence>
<dbReference type="Proteomes" id="UP000235093">
    <property type="component" value="Unassembled WGS sequence"/>
</dbReference>
<dbReference type="EMBL" id="NIHT01000006">
    <property type="protein sequence ID" value="PLT76430.1"/>
    <property type="molecule type" value="Genomic_DNA"/>
</dbReference>
<evidence type="ECO:0000313" key="3">
    <source>
        <dbReference type="Proteomes" id="UP000235093"/>
    </source>
</evidence>
<accession>A0A2N5PMP0</accession>
<reference evidence="2 3" key="1">
    <citation type="journal article" date="2017" name="Genome Med.">
        <title>A novel Ruminococcus gnavus clade enriched in inflammatory bowel disease patients.</title>
        <authorList>
            <person name="Hall A.B."/>
            <person name="Yassour M."/>
            <person name="Sauk J."/>
            <person name="Garner A."/>
            <person name="Jiang X."/>
            <person name="Arthur T."/>
            <person name="Lagoudas G.K."/>
            <person name="Vatanen T."/>
            <person name="Fornelos N."/>
            <person name="Wilson R."/>
            <person name="Bertha M."/>
            <person name="Cohen M."/>
            <person name="Garber J."/>
            <person name="Khalili H."/>
            <person name="Gevers D."/>
            <person name="Ananthakrishnan A.N."/>
            <person name="Kugathasan S."/>
            <person name="Lander E.S."/>
            <person name="Blainey P."/>
            <person name="Vlamakis H."/>
            <person name="Xavier R.J."/>
            <person name="Huttenhower C."/>
        </authorList>
    </citation>
    <scope>NUCLEOTIDE SEQUENCE [LARGE SCALE GENOMIC DNA]</scope>
    <source>
        <strain evidence="2 3">RJX1125</strain>
    </source>
</reference>
<evidence type="ECO:0000313" key="2">
    <source>
        <dbReference type="EMBL" id="PLT76430.1"/>
    </source>
</evidence>
<dbReference type="SUPFAM" id="SSF51556">
    <property type="entry name" value="Metallo-dependent hydrolases"/>
    <property type="match status" value="1"/>
</dbReference>